<sequence length="112" mass="12845">MDWQALGCGREGRYHGRLVEALDSFFKVGWIACDARQSLAILDLSGFVRPRTVTIKILSTRFIDTLTVRRLGIDYDLIDMMKKLGWGTMAMKIGLNNLYLEKYLASTKCMYK</sequence>
<name>A0A8S9PAD9_BRACR</name>
<dbReference type="AlphaFoldDB" id="A0A8S9PAD9"/>
<evidence type="ECO:0000313" key="1">
    <source>
        <dbReference type="EMBL" id="KAF3514018.1"/>
    </source>
</evidence>
<organism evidence="1 2">
    <name type="scientific">Brassica cretica</name>
    <name type="common">Mustard</name>
    <dbReference type="NCBI Taxonomy" id="69181"/>
    <lineage>
        <taxon>Eukaryota</taxon>
        <taxon>Viridiplantae</taxon>
        <taxon>Streptophyta</taxon>
        <taxon>Embryophyta</taxon>
        <taxon>Tracheophyta</taxon>
        <taxon>Spermatophyta</taxon>
        <taxon>Magnoliopsida</taxon>
        <taxon>eudicotyledons</taxon>
        <taxon>Gunneridae</taxon>
        <taxon>Pentapetalae</taxon>
        <taxon>rosids</taxon>
        <taxon>malvids</taxon>
        <taxon>Brassicales</taxon>
        <taxon>Brassicaceae</taxon>
        <taxon>Brassiceae</taxon>
        <taxon>Brassica</taxon>
    </lineage>
</organism>
<accession>A0A8S9PAD9</accession>
<reference evidence="1" key="1">
    <citation type="submission" date="2019-12" db="EMBL/GenBank/DDBJ databases">
        <title>Genome sequencing and annotation of Brassica cretica.</title>
        <authorList>
            <person name="Studholme D.J."/>
            <person name="Sarris P."/>
        </authorList>
    </citation>
    <scope>NUCLEOTIDE SEQUENCE</scope>
    <source>
        <strain evidence="1">PFS-109/04</strain>
        <tissue evidence="1">Leaf</tissue>
    </source>
</reference>
<dbReference type="Proteomes" id="UP000712600">
    <property type="component" value="Unassembled WGS sequence"/>
</dbReference>
<dbReference type="EMBL" id="QGKX02001521">
    <property type="protein sequence ID" value="KAF3514018.1"/>
    <property type="molecule type" value="Genomic_DNA"/>
</dbReference>
<protein>
    <submittedName>
        <fullName evidence="1">Uncharacterized protein</fullName>
    </submittedName>
</protein>
<gene>
    <name evidence="1" type="ORF">F2Q69_00006302</name>
</gene>
<comment type="caution">
    <text evidence="1">The sequence shown here is derived from an EMBL/GenBank/DDBJ whole genome shotgun (WGS) entry which is preliminary data.</text>
</comment>
<proteinExistence type="predicted"/>
<evidence type="ECO:0000313" key="2">
    <source>
        <dbReference type="Proteomes" id="UP000712600"/>
    </source>
</evidence>